<proteinExistence type="predicted"/>
<reference evidence="1 2" key="1">
    <citation type="submission" date="2022-06" db="EMBL/GenBank/DDBJ databases">
        <title>Runella sp. S5 genome sequencing.</title>
        <authorList>
            <person name="Park S."/>
        </authorList>
    </citation>
    <scope>NUCLEOTIDE SEQUENCE [LARGE SCALE GENOMIC DNA]</scope>
    <source>
        <strain evidence="1 2">S5</strain>
    </source>
</reference>
<gene>
    <name evidence="1" type="ORF">NCI00_18690</name>
</gene>
<dbReference type="Proteomes" id="UP001204772">
    <property type="component" value="Unassembled WGS sequence"/>
</dbReference>
<sequence>MKQYFIRIEKWYYAKNQLEEAAIEMIQARFSHQLVDANSLKVFWLILDNELKKLNIHHHRAKQLSRFEGTSRFQQKIGRANIDDLIIIEAVEVKGMFLGN</sequence>
<comment type="caution">
    <text evidence="1">The sequence shown here is derived from an EMBL/GenBank/DDBJ whole genome shotgun (WGS) entry which is preliminary data.</text>
</comment>
<dbReference type="EMBL" id="JAMZEL010000008">
    <property type="protein sequence ID" value="MCP1384473.1"/>
    <property type="molecule type" value="Genomic_DNA"/>
</dbReference>
<evidence type="ECO:0000313" key="2">
    <source>
        <dbReference type="Proteomes" id="UP001204772"/>
    </source>
</evidence>
<accession>A0ABT1FRT4</accession>
<protein>
    <submittedName>
        <fullName evidence="1">Uncharacterized protein</fullName>
    </submittedName>
</protein>
<name>A0ABT1FRT4_9BACT</name>
<evidence type="ECO:0000313" key="1">
    <source>
        <dbReference type="EMBL" id="MCP1384473.1"/>
    </source>
</evidence>
<organism evidence="1 2">
    <name type="scientific">Runella salmonicolor</name>
    <dbReference type="NCBI Taxonomy" id="2950278"/>
    <lineage>
        <taxon>Bacteria</taxon>
        <taxon>Pseudomonadati</taxon>
        <taxon>Bacteroidota</taxon>
        <taxon>Cytophagia</taxon>
        <taxon>Cytophagales</taxon>
        <taxon>Spirosomataceae</taxon>
        <taxon>Runella</taxon>
    </lineage>
</organism>
<keyword evidence="2" id="KW-1185">Reference proteome</keyword>
<dbReference type="RefSeq" id="WP_253530038.1">
    <property type="nucleotide sequence ID" value="NZ_JAMZEL010000008.1"/>
</dbReference>